<dbReference type="PROSITE" id="PS51186">
    <property type="entry name" value="GNAT"/>
    <property type="match status" value="1"/>
</dbReference>
<keyword evidence="2" id="KW-0808">Transferase</keyword>
<dbReference type="InterPro" id="IPR016181">
    <property type="entry name" value="Acyl_CoA_acyltransferase"/>
</dbReference>
<dbReference type="PANTHER" id="PTHR42791:SF1">
    <property type="entry name" value="N-ACETYLTRANSFERASE DOMAIN-CONTAINING PROTEIN"/>
    <property type="match status" value="1"/>
</dbReference>
<evidence type="ECO:0000259" key="1">
    <source>
        <dbReference type="PROSITE" id="PS51186"/>
    </source>
</evidence>
<dbReference type="RefSeq" id="WP_345407722.1">
    <property type="nucleotide sequence ID" value="NZ_BAABHG010000023.1"/>
</dbReference>
<gene>
    <name evidence="2" type="ORF">ACFSYJ_36460</name>
</gene>
<proteinExistence type="predicted"/>
<dbReference type="SUPFAM" id="SSF55729">
    <property type="entry name" value="Acyl-CoA N-acyltransferases (Nat)"/>
    <property type="match status" value="1"/>
</dbReference>
<dbReference type="CDD" id="cd04301">
    <property type="entry name" value="NAT_SF"/>
    <property type="match status" value="1"/>
</dbReference>
<dbReference type="Proteomes" id="UP001597419">
    <property type="component" value="Unassembled WGS sequence"/>
</dbReference>
<name>A0ABW5GT72_9PSEU</name>
<sequence length="201" mass="21137">MTGNRIRPGDPGDTDGVADTLAAAFSDYAWTRHTISADDHVRRVRDLQRLFVERIGLPHGRVWVANGPADVVAAAVWTTPESTGAGAAFADLAGLMPALAGDRAFAATSAEKALTPHRPTEPVWFLATVGVHPAHQGKGLGRAIVEPGLAAADAAGVPAFLETSEAGNVAFYRKLGFEVTAEVELPDGGPTTWALRRAPRR</sequence>
<evidence type="ECO:0000313" key="3">
    <source>
        <dbReference type="Proteomes" id="UP001597419"/>
    </source>
</evidence>
<organism evidence="2 3">
    <name type="scientific">Amycolatopsis samaneae</name>
    <dbReference type="NCBI Taxonomy" id="664691"/>
    <lineage>
        <taxon>Bacteria</taxon>
        <taxon>Bacillati</taxon>
        <taxon>Actinomycetota</taxon>
        <taxon>Actinomycetes</taxon>
        <taxon>Pseudonocardiales</taxon>
        <taxon>Pseudonocardiaceae</taxon>
        <taxon>Amycolatopsis</taxon>
    </lineage>
</organism>
<comment type="caution">
    <text evidence="2">The sequence shown here is derived from an EMBL/GenBank/DDBJ whole genome shotgun (WGS) entry which is preliminary data.</text>
</comment>
<accession>A0ABW5GT72</accession>
<feature type="domain" description="N-acetyltransferase" evidence="1">
    <location>
        <begin position="4"/>
        <end position="199"/>
    </location>
</feature>
<evidence type="ECO:0000313" key="2">
    <source>
        <dbReference type="EMBL" id="MFD2464159.1"/>
    </source>
</evidence>
<dbReference type="PANTHER" id="PTHR42791">
    <property type="entry name" value="GNAT FAMILY ACETYLTRANSFERASE"/>
    <property type="match status" value="1"/>
</dbReference>
<keyword evidence="2" id="KW-0012">Acyltransferase</keyword>
<keyword evidence="3" id="KW-1185">Reference proteome</keyword>
<dbReference type="Gene3D" id="3.40.630.30">
    <property type="match status" value="1"/>
</dbReference>
<dbReference type="EMBL" id="JBHUKU010000024">
    <property type="protein sequence ID" value="MFD2464159.1"/>
    <property type="molecule type" value="Genomic_DNA"/>
</dbReference>
<reference evidence="3" key="1">
    <citation type="journal article" date="2019" name="Int. J. Syst. Evol. Microbiol.">
        <title>The Global Catalogue of Microorganisms (GCM) 10K type strain sequencing project: providing services to taxonomists for standard genome sequencing and annotation.</title>
        <authorList>
            <consortium name="The Broad Institute Genomics Platform"/>
            <consortium name="The Broad Institute Genome Sequencing Center for Infectious Disease"/>
            <person name="Wu L."/>
            <person name="Ma J."/>
        </authorList>
    </citation>
    <scope>NUCLEOTIDE SEQUENCE [LARGE SCALE GENOMIC DNA]</scope>
    <source>
        <strain evidence="3">CGMCC 4.7643</strain>
    </source>
</reference>
<dbReference type="Pfam" id="PF00583">
    <property type="entry name" value="Acetyltransf_1"/>
    <property type="match status" value="1"/>
</dbReference>
<dbReference type="GO" id="GO:0016746">
    <property type="term" value="F:acyltransferase activity"/>
    <property type="evidence" value="ECO:0007669"/>
    <property type="project" value="UniProtKB-KW"/>
</dbReference>
<dbReference type="InterPro" id="IPR000182">
    <property type="entry name" value="GNAT_dom"/>
</dbReference>
<dbReference type="InterPro" id="IPR052523">
    <property type="entry name" value="Trichothecene_AcTrans"/>
</dbReference>
<protein>
    <submittedName>
        <fullName evidence="2">GNAT family N-acetyltransferase</fullName>
        <ecNumber evidence="2">2.3.1.-</ecNumber>
    </submittedName>
</protein>
<dbReference type="EC" id="2.3.1.-" evidence="2"/>